<sequence>MVDTQQLAAPLDLDVFRRRLNSGLYVPELDDSTAPIDVVDQHTPAPPAPSRVEQVRPVPPPKPVARQGIQEQPVPERRDEPAPAPVPTPPVAVAVPARAEPVAPNYWGRRGLIGVYWIAILTGAIGQVIFFGELFNLGLPGYFAAGIIATTAETIMVAAGDTAMDLRAKGRPVRQWVWFMAIAVTAALAASGMNLTHWWAKNPSMAVLFGGIAFLGFLLHVLHGLGEGTQYLAEKRAFDKQVTTARAEWQRQLEAEAAREAKEARAAAKTATAPAAASKPETGRVSQPKPAPRHAKASAKVTREEVLAWARRQPEVPGPAQVLAHFEAAKRELPTDRAVRNWLKELKTGG</sequence>
<evidence type="ECO:0000313" key="3">
    <source>
        <dbReference type="EMBL" id="GAA1983278.1"/>
    </source>
</evidence>
<feature type="compositionally biased region" description="Low complexity" evidence="1">
    <location>
        <begin position="267"/>
        <end position="277"/>
    </location>
</feature>
<comment type="caution">
    <text evidence="3">The sequence shown here is derived from an EMBL/GenBank/DDBJ whole genome shotgun (WGS) entry which is preliminary data.</text>
</comment>
<keyword evidence="2" id="KW-1133">Transmembrane helix</keyword>
<reference evidence="3 4" key="1">
    <citation type="journal article" date="2019" name="Int. J. Syst. Evol. Microbiol.">
        <title>The Global Catalogue of Microorganisms (GCM) 10K type strain sequencing project: providing services to taxonomists for standard genome sequencing and annotation.</title>
        <authorList>
            <consortium name="The Broad Institute Genomics Platform"/>
            <consortium name="The Broad Institute Genome Sequencing Center for Infectious Disease"/>
            <person name="Wu L."/>
            <person name="Ma J."/>
        </authorList>
    </citation>
    <scope>NUCLEOTIDE SEQUENCE [LARGE SCALE GENOMIC DNA]</scope>
    <source>
        <strain evidence="3 4">JCM 14545</strain>
    </source>
</reference>
<proteinExistence type="predicted"/>
<name>A0ABN2SAU5_9PSEU</name>
<feature type="region of interest" description="Disordered" evidence="1">
    <location>
        <begin position="257"/>
        <end position="302"/>
    </location>
</feature>
<keyword evidence="4" id="KW-1185">Reference proteome</keyword>
<evidence type="ECO:0000256" key="1">
    <source>
        <dbReference type="SAM" id="MobiDB-lite"/>
    </source>
</evidence>
<feature type="transmembrane region" description="Helical" evidence="2">
    <location>
        <begin position="141"/>
        <end position="164"/>
    </location>
</feature>
<keyword evidence="2" id="KW-0812">Transmembrane</keyword>
<keyword evidence="2" id="KW-0472">Membrane</keyword>
<evidence type="ECO:0000256" key="2">
    <source>
        <dbReference type="SAM" id="Phobius"/>
    </source>
</evidence>
<dbReference type="RefSeq" id="WP_344429033.1">
    <property type="nucleotide sequence ID" value="NZ_BAAANN010000038.1"/>
</dbReference>
<evidence type="ECO:0008006" key="5">
    <source>
        <dbReference type="Google" id="ProtNLM"/>
    </source>
</evidence>
<evidence type="ECO:0000313" key="4">
    <source>
        <dbReference type="Proteomes" id="UP001501116"/>
    </source>
</evidence>
<organism evidence="3 4">
    <name type="scientific">Amycolatopsis minnesotensis</name>
    <dbReference type="NCBI Taxonomy" id="337894"/>
    <lineage>
        <taxon>Bacteria</taxon>
        <taxon>Bacillati</taxon>
        <taxon>Actinomycetota</taxon>
        <taxon>Actinomycetes</taxon>
        <taxon>Pseudonocardiales</taxon>
        <taxon>Pseudonocardiaceae</taxon>
        <taxon>Amycolatopsis</taxon>
    </lineage>
</organism>
<feature type="compositionally biased region" description="Basic and acidic residues" evidence="1">
    <location>
        <begin position="257"/>
        <end position="266"/>
    </location>
</feature>
<dbReference type="Proteomes" id="UP001501116">
    <property type="component" value="Unassembled WGS sequence"/>
</dbReference>
<accession>A0ABN2SAU5</accession>
<feature type="region of interest" description="Disordered" evidence="1">
    <location>
        <begin position="37"/>
        <end position="91"/>
    </location>
</feature>
<feature type="transmembrane region" description="Helical" evidence="2">
    <location>
        <begin position="176"/>
        <end position="200"/>
    </location>
</feature>
<feature type="transmembrane region" description="Helical" evidence="2">
    <location>
        <begin position="115"/>
        <end position="135"/>
    </location>
</feature>
<dbReference type="EMBL" id="BAAANN010000038">
    <property type="protein sequence ID" value="GAA1983278.1"/>
    <property type="molecule type" value="Genomic_DNA"/>
</dbReference>
<protein>
    <recommendedName>
        <fullName evidence="5">DUF2637 domain-containing protein</fullName>
    </recommendedName>
</protein>
<gene>
    <name evidence="3" type="ORF">GCM10009754_70500</name>
</gene>
<feature type="transmembrane region" description="Helical" evidence="2">
    <location>
        <begin position="206"/>
        <end position="226"/>
    </location>
</feature>